<dbReference type="PANTHER" id="PTHR15727">
    <property type="entry name" value="RING FINGER PROTEIN 214"/>
    <property type="match status" value="1"/>
</dbReference>
<organism evidence="5 6">
    <name type="scientific">Ranitomeya imitator</name>
    <name type="common">mimic poison frog</name>
    <dbReference type="NCBI Taxonomy" id="111125"/>
    <lineage>
        <taxon>Eukaryota</taxon>
        <taxon>Metazoa</taxon>
        <taxon>Chordata</taxon>
        <taxon>Craniata</taxon>
        <taxon>Vertebrata</taxon>
        <taxon>Euteleostomi</taxon>
        <taxon>Amphibia</taxon>
        <taxon>Batrachia</taxon>
        <taxon>Anura</taxon>
        <taxon>Neobatrachia</taxon>
        <taxon>Hyloidea</taxon>
        <taxon>Dendrobatidae</taxon>
        <taxon>Dendrobatinae</taxon>
        <taxon>Ranitomeya</taxon>
    </lineage>
</organism>
<comment type="caution">
    <text evidence="5">The sequence shown here is derived from an EMBL/GenBank/DDBJ whole genome shotgun (WGS) entry which is preliminary data.</text>
</comment>
<dbReference type="Pfam" id="PF24525">
    <property type="entry name" value="TTC3"/>
    <property type="match status" value="1"/>
</dbReference>
<dbReference type="Pfam" id="PF24905">
    <property type="entry name" value="TTC3_9th"/>
    <property type="match status" value="1"/>
</dbReference>
<evidence type="ECO:0000313" key="6">
    <source>
        <dbReference type="Proteomes" id="UP001176940"/>
    </source>
</evidence>
<keyword evidence="1" id="KW-0175">Coiled coil</keyword>
<dbReference type="InterPro" id="IPR056872">
    <property type="entry name" value="TTC3/DZIP3-like_helical"/>
</dbReference>
<evidence type="ECO:0000256" key="2">
    <source>
        <dbReference type="SAM" id="MobiDB-lite"/>
    </source>
</evidence>
<protein>
    <submittedName>
        <fullName evidence="5">Uncharacterized protein</fullName>
    </submittedName>
</protein>
<gene>
    <name evidence="5" type="ORF">RIMI_LOCUS18728531</name>
</gene>
<dbReference type="InterPro" id="IPR056870">
    <property type="entry name" value="TTC3/DZIP3/RBM44-like_helical"/>
</dbReference>
<feature type="domain" description="TTC3/DZIP3-like helical" evidence="3">
    <location>
        <begin position="73"/>
        <end position="303"/>
    </location>
</feature>
<reference evidence="5" key="1">
    <citation type="submission" date="2023-07" db="EMBL/GenBank/DDBJ databases">
        <authorList>
            <person name="Stuckert A."/>
        </authorList>
    </citation>
    <scope>NUCLEOTIDE SEQUENCE</scope>
</reference>
<proteinExistence type="predicted"/>
<feature type="domain" description="TTC3/DZIP3/RBM44-like helical" evidence="4">
    <location>
        <begin position="372"/>
        <end position="424"/>
    </location>
</feature>
<accession>A0ABN9ME06</accession>
<dbReference type="PANTHER" id="PTHR15727:SF3">
    <property type="entry name" value="RING FINGER PROTEIN 214"/>
    <property type="match status" value="1"/>
</dbReference>
<feature type="compositionally biased region" description="Low complexity" evidence="2">
    <location>
        <begin position="354"/>
        <end position="368"/>
    </location>
</feature>
<name>A0ABN9ME06_9NEOB</name>
<feature type="region of interest" description="Disordered" evidence="2">
    <location>
        <begin position="348"/>
        <end position="368"/>
    </location>
</feature>
<evidence type="ECO:0000313" key="5">
    <source>
        <dbReference type="EMBL" id="CAJ0963592.1"/>
    </source>
</evidence>
<evidence type="ECO:0000259" key="4">
    <source>
        <dbReference type="Pfam" id="PF24905"/>
    </source>
</evidence>
<sequence>MPSADLRPGDMSEGGRINVEGDDCTLQSGLCDSGGLHTTCIAVQTENEKRDAETITDTDTEKLLKLLVGRGEQLTETYQVVLDRQTQAEKQLQVKIKQQRQQAEEETQRWKKYLKHIEDLVTKKQETRKKIEKERREHVQKEQDLGTDLLKLQRKNDSLEKEHKELENKIANLLAEQTAERKEWEVELTDLKKKQSEVNQSATEQIEHMRRAEVSSLESRRDLLLISLEEAEKEAEVTLSYLRVAPPNLEWIALKQRWEARLAGIQQMKANLQEQFEKQIKQVKNGTRLSSLPSIMAPDLTPPPSDPSLMLHRIALAPTKMPPADMGPQGKTPHPYQHSHPMAFPTLPFPGNTASAPSASDSPGPAGADKLSKILEKLQARFPQHDKGHLTDILQQIKQKRGTLSGLTVEALFQLVETHMEKLQLKESANPAVMYFWWSAVWEESSLGLSAMADRSIQLHKEPLHSFPQVLEDIQGDHRFASYAKRLYSHMTGSLYPATMPYTESVPNPGHQAAMMVPAHFARAISSQIWIWSPSMYECGAQRSAFIMSERSP</sequence>
<dbReference type="Proteomes" id="UP001176940">
    <property type="component" value="Unassembled WGS sequence"/>
</dbReference>
<keyword evidence="6" id="KW-1185">Reference proteome</keyword>
<evidence type="ECO:0000256" key="1">
    <source>
        <dbReference type="SAM" id="Coils"/>
    </source>
</evidence>
<dbReference type="EMBL" id="CAUEEQ010057892">
    <property type="protein sequence ID" value="CAJ0963592.1"/>
    <property type="molecule type" value="Genomic_DNA"/>
</dbReference>
<feature type="coiled-coil region" evidence="1">
    <location>
        <begin position="82"/>
        <end position="282"/>
    </location>
</feature>
<evidence type="ECO:0000259" key="3">
    <source>
        <dbReference type="Pfam" id="PF24525"/>
    </source>
</evidence>